<name>A0A3B1CJU5_9ZZZZ</name>
<dbReference type="GO" id="GO:0005975">
    <property type="term" value="P:carbohydrate metabolic process"/>
    <property type="evidence" value="ECO:0007669"/>
    <property type="project" value="InterPro"/>
</dbReference>
<evidence type="ECO:0000313" key="2">
    <source>
        <dbReference type="EMBL" id="VAX28542.1"/>
    </source>
</evidence>
<dbReference type="CDD" id="cd10941">
    <property type="entry name" value="CE4_PuuE_HpPgdA_like_2"/>
    <property type="match status" value="1"/>
</dbReference>
<dbReference type="GO" id="GO:0016810">
    <property type="term" value="F:hydrolase activity, acting on carbon-nitrogen (but not peptide) bonds"/>
    <property type="evidence" value="ECO:0007669"/>
    <property type="project" value="InterPro"/>
</dbReference>
<accession>A0A3B1CJU5</accession>
<dbReference type="InterPro" id="IPR022560">
    <property type="entry name" value="DUF3473"/>
</dbReference>
<dbReference type="Pfam" id="PF01522">
    <property type="entry name" value="Polysacc_deac_1"/>
    <property type="match status" value="1"/>
</dbReference>
<dbReference type="Gene3D" id="3.20.20.370">
    <property type="entry name" value="Glycoside hydrolase/deacetylase"/>
    <property type="match status" value="1"/>
</dbReference>
<feature type="domain" description="NodB homology" evidence="1">
    <location>
        <begin position="22"/>
        <end position="261"/>
    </location>
</feature>
<dbReference type="InterPro" id="IPR002509">
    <property type="entry name" value="NODB_dom"/>
</dbReference>
<sequence>MERHILTVDVEDNFTFDELANKEDWPIYEGQVVENTLKILSLLRQYNAGATFFVVGMLAERHPELVKYIMDDGHEIASHSYLHKSLRDVAMEDIEEDIRKSSDILSSLTGEQVLGFRAMGYTIPQDETTFYALLKKHGYKYDSSKKKNREGNCQTIQEDHLYRVFPSSVKLLGLKTVFSGGTYLRLLPEFIINRGFSQYSLAGQPVMLYVHPWEFNRDQPRRNVRFKYKILQSPLTFSTERKLRLLLEKYEFVSIRKYIGV</sequence>
<dbReference type="Pfam" id="PF11959">
    <property type="entry name" value="DUF3473"/>
    <property type="match status" value="1"/>
</dbReference>
<proteinExistence type="predicted"/>
<dbReference type="AlphaFoldDB" id="A0A3B1CJU5"/>
<dbReference type="PROSITE" id="PS51677">
    <property type="entry name" value="NODB"/>
    <property type="match status" value="1"/>
</dbReference>
<dbReference type="InterPro" id="IPR045235">
    <property type="entry name" value="PuuE_HpPgdA-like"/>
</dbReference>
<dbReference type="EMBL" id="UOGH01000089">
    <property type="protein sequence ID" value="VAX28542.1"/>
    <property type="molecule type" value="Genomic_DNA"/>
</dbReference>
<gene>
    <name evidence="2" type="ORF">MNBD_NITROSPIRAE02-1141</name>
</gene>
<protein>
    <recommendedName>
        <fullName evidence="1">NodB homology domain-containing protein</fullName>
    </recommendedName>
</protein>
<dbReference type="PANTHER" id="PTHR47561:SF1">
    <property type="entry name" value="POLYSACCHARIDE DEACETYLASE FAMILY PROTEIN (AFU_ORTHOLOGUE AFUA_6G05030)"/>
    <property type="match status" value="1"/>
</dbReference>
<reference evidence="2" key="1">
    <citation type="submission" date="2018-06" db="EMBL/GenBank/DDBJ databases">
        <authorList>
            <person name="Zhirakovskaya E."/>
        </authorList>
    </citation>
    <scope>NUCLEOTIDE SEQUENCE</scope>
</reference>
<organism evidence="2">
    <name type="scientific">hydrothermal vent metagenome</name>
    <dbReference type="NCBI Taxonomy" id="652676"/>
    <lineage>
        <taxon>unclassified sequences</taxon>
        <taxon>metagenomes</taxon>
        <taxon>ecological metagenomes</taxon>
    </lineage>
</organism>
<dbReference type="PANTHER" id="PTHR47561">
    <property type="entry name" value="POLYSACCHARIDE DEACETYLASE FAMILY PROTEIN (AFU_ORTHOLOGUE AFUA_6G05030)"/>
    <property type="match status" value="1"/>
</dbReference>
<dbReference type="SUPFAM" id="SSF88713">
    <property type="entry name" value="Glycoside hydrolase/deacetylase"/>
    <property type="match status" value="1"/>
</dbReference>
<evidence type="ECO:0000259" key="1">
    <source>
        <dbReference type="PROSITE" id="PS51677"/>
    </source>
</evidence>
<dbReference type="InterPro" id="IPR011330">
    <property type="entry name" value="Glyco_hydro/deAcase_b/a-brl"/>
</dbReference>